<comment type="caution">
    <text evidence="2">The sequence shown here is derived from an EMBL/GenBank/DDBJ whole genome shotgun (WGS) entry which is preliminary data.</text>
</comment>
<dbReference type="Proteomes" id="UP001207626">
    <property type="component" value="Unassembled WGS sequence"/>
</dbReference>
<proteinExistence type="predicted"/>
<dbReference type="RefSeq" id="WP_087433246.1">
    <property type="nucleotide sequence ID" value="NZ_JAMDLV010000030.1"/>
</dbReference>
<gene>
    <name evidence="2" type="ORF">M5X09_05500</name>
</gene>
<sequence length="79" mass="8657">MARSYPPTGGGGTYNRPANVSRGPTGAKIEIPKNAEQFYKSVLDKGLKSSKGAGEIPSPKYVPKMLMEIHFNFQKRMAK</sequence>
<name>A0ABT4DP62_9BACL</name>
<evidence type="ECO:0000313" key="2">
    <source>
        <dbReference type="EMBL" id="MCY9519137.1"/>
    </source>
</evidence>
<reference evidence="2 3" key="1">
    <citation type="submission" date="2022-05" db="EMBL/GenBank/DDBJ databases">
        <title>Genome Sequencing of Bee-Associated Microbes.</title>
        <authorList>
            <person name="Dunlap C."/>
        </authorList>
    </citation>
    <scope>NUCLEOTIDE SEQUENCE [LARGE SCALE GENOMIC DNA]</scope>
    <source>
        <strain evidence="2 3">NRRL NRS-1438</strain>
    </source>
</reference>
<protein>
    <submittedName>
        <fullName evidence="2">Uncharacterized protein</fullName>
    </submittedName>
</protein>
<dbReference type="EMBL" id="JAMDLW010000005">
    <property type="protein sequence ID" value="MCY9519137.1"/>
    <property type="molecule type" value="Genomic_DNA"/>
</dbReference>
<organism evidence="2 3">
    <name type="scientific">Paenibacillus apiarius</name>
    <dbReference type="NCBI Taxonomy" id="46240"/>
    <lineage>
        <taxon>Bacteria</taxon>
        <taxon>Bacillati</taxon>
        <taxon>Bacillota</taxon>
        <taxon>Bacilli</taxon>
        <taxon>Bacillales</taxon>
        <taxon>Paenibacillaceae</taxon>
        <taxon>Paenibacillus</taxon>
    </lineage>
</organism>
<accession>A0ABT4DP62</accession>
<evidence type="ECO:0000256" key="1">
    <source>
        <dbReference type="SAM" id="MobiDB-lite"/>
    </source>
</evidence>
<keyword evidence="3" id="KW-1185">Reference proteome</keyword>
<evidence type="ECO:0000313" key="3">
    <source>
        <dbReference type="Proteomes" id="UP001207626"/>
    </source>
</evidence>
<feature type="region of interest" description="Disordered" evidence="1">
    <location>
        <begin position="1"/>
        <end position="26"/>
    </location>
</feature>